<proteinExistence type="predicted"/>
<sequence length="1044" mass="113274">MQASNLSSVFRAGALLTGSSKPEGASDLKSILLSRLSLYYDALGREEHQEQEDTLEIVQLKTAQEALSVVEAVQRLLAGTDASKSQHPVDAHETAIGTRDLAQVRTLLSIVFNWAIQPLLAHVIAAIPTVIPGARRRTEVNIIDLTTVPDDYKLLSELASRLIVIILPKGIEGPSNTTLISNVLLDRHLTDLLRPCIVLGWLPKSAASESVSPIDELRPMVVHIINLIPVSRSITALSALLADSSALPYVRKSCSYLLSRQLLRREGVDGLLTALFSEGDIAGDDAPLEKLENVAKLLSSLPAGMLDTLLAILSSETDSTPPTHRRAAAFSLSGLMFGERSPNRATVSRILMPALQMPFLQNLHSLEPGTSASPGLHMTALQTVRVLETLLTNTDPSPVLISGLLTPIIPSVYALSAKLERVKISDPALKAIVRGLLSTWGRLVETSEGVATVWLIVNGEGGEWQVDVAGEIARVEEFDEPPGLALFTPEDLQRAEEAGELDMDANILNLRPDPSQFVTFLKSLDRPDIISEVFVKLLEAYRETKAVKDSDPMRTLLYLQIIMKLQTQSESGESSFNILKQPEQILSFVKNALDSGREERTGPESKARKQSHEGLSLADLRIVEEEDEDEEPGEEGDSDDEGGGGGIDLDEEMTSTALNLLLSVLEANPDLSIQTAPILDNIFSILEHLAKESSESIKPLAREALMVLVARLASSSIPKTKTSTEDTPEKKYQKALKLLQDPILPVRAHGLLLLRELVSSHSGPGGTIQSPAIDPALVPGILSIFLQSLQDDDSYIFLNAVQGLSAMVDGFGKEVLKGLVETYSRGLDGVWGVIRRCGDALPDYANILIPPFFAIVRGAHLPATLRTSSLSLLALCVNTSPISVLPYAMDLTVTMVDLLQVETVPVKVQPKGQGVEATKATEETDQEKNNQPNIAEAEGQKEEPKQTKPPKLDSAEFRPTTTSSKIPPLRRAALHLLILMVRAYAAQVDEESVKAVYVLPPEVLRRARTTAVYISGTDEDGIVRVMAKELVEELDTLAETMLGL</sequence>
<evidence type="ECO:0000313" key="2">
    <source>
        <dbReference type="Proteomes" id="UP001148662"/>
    </source>
</evidence>
<dbReference type="EMBL" id="JANHOG010000093">
    <property type="protein sequence ID" value="KAJ3558366.1"/>
    <property type="molecule type" value="Genomic_DNA"/>
</dbReference>
<organism evidence="1 2">
    <name type="scientific">Phlebia brevispora</name>
    <dbReference type="NCBI Taxonomy" id="194682"/>
    <lineage>
        <taxon>Eukaryota</taxon>
        <taxon>Fungi</taxon>
        <taxon>Dikarya</taxon>
        <taxon>Basidiomycota</taxon>
        <taxon>Agaricomycotina</taxon>
        <taxon>Agaricomycetes</taxon>
        <taxon>Polyporales</taxon>
        <taxon>Meruliaceae</taxon>
        <taxon>Phlebia</taxon>
    </lineage>
</organism>
<reference evidence="1" key="1">
    <citation type="submission" date="2022-07" db="EMBL/GenBank/DDBJ databases">
        <title>Genome Sequence of Phlebia brevispora.</title>
        <authorList>
            <person name="Buettner E."/>
        </authorList>
    </citation>
    <scope>NUCLEOTIDE SEQUENCE</scope>
    <source>
        <strain evidence="1">MPL23</strain>
    </source>
</reference>
<protein>
    <submittedName>
        <fullName evidence="1">Uncharacterized protein</fullName>
    </submittedName>
</protein>
<accession>A0ACC1TCU5</accession>
<name>A0ACC1TCU5_9APHY</name>
<evidence type="ECO:0000313" key="1">
    <source>
        <dbReference type="EMBL" id="KAJ3558366.1"/>
    </source>
</evidence>
<keyword evidence="2" id="KW-1185">Reference proteome</keyword>
<dbReference type="Proteomes" id="UP001148662">
    <property type="component" value="Unassembled WGS sequence"/>
</dbReference>
<comment type="caution">
    <text evidence="1">The sequence shown here is derived from an EMBL/GenBank/DDBJ whole genome shotgun (WGS) entry which is preliminary data.</text>
</comment>
<gene>
    <name evidence="1" type="ORF">NM688_g970</name>
</gene>